<dbReference type="OrthoDB" id="10257683at2759"/>
<dbReference type="OMA" id="NQTITMV"/>
<dbReference type="EMBL" id="VFQX01000033">
    <property type="protein sequence ID" value="KAF0977742.1"/>
    <property type="molecule type" value="Genomic_DNA"/>
</dbReference>
<evidence type="ECO:0000313" key="3">
    <source>
        <dbReference type="Proteomes" id="UP000444721"/>
    </source>
</evidence>
<comment type="caution">
    <text evidence="2">The sequence shown here is derived from an EMBL/GenBank/DDBJ whole genome shotgun (WGS) entry which is preliminary data.</text>
</comment>
<dbReference type="RefSeq" id="XP_044562455.1">
    <property type="nucleotide sequence ID" value="XM_044706327.1"/>
</dbReference>
<protein>
    <submittedName>
        <fullName evidence="2">Uncharacterized protein</fullName>
    </submittedName>
</protein>
<reference evidence="2 3" key="1">
    <citation type="journal article" date="2019" name="Sci. Rep.">
        <title>Nanopore sequencing improves the draft genome of the human pathogenic amoeba Naegleria fowleri.</title>
        <authorList>
            <person name="Liechti N."/>
            <person name="Schurch N."/>
            <person name="Bruggmann R."/>
            <person name="Wittwer M."/>
        </authorList>
    </citation>
    <scope>NUCLEOTIDE SEQUENCE [LARGE SCALE GENOMIC DNA]</scope>
    <source>
        <strain evidence="2 3">ATCC 30894</strain>
    </source>
</reference>
<gene>
    <name evidence="2" type="ORF">FDP41_003064</name>
</gene>
<feature type="compositionally biased region" description="Basic and acidic residues" evidence="1">
    <location>
        <begin position="475"/>
        <end position="484"/>
    </location>
</feature>
<evidence type="ECO:0000313" key="2">
    <source>
        <dbReference type="EMBL" id="KAF0977742.1"/>
    </source>
</evidence>
<dbReference type="VEuPathDB" id="AmoebaDB:NfTy_058680"/>
<keyword evidence="3" id="KW-1185">Reference proteome</keyword>
<accession>A0A6A5BSQ0</accession>
<dbReference type="GeneID" id="68110282"/>
<dbReference type="VEuPathDB" id="AmoebaDB:NF0031330"/>
<dbReference type="VEuPathDB" id="AmoebaDB:NF0031340"/>
<sequence length="657" mass="75432">MRIFIRLLGANIVDSLKFDDVENSTTIADIKKLVHQETNLTPTDKVICYFNNVELTSNDITLWDLSVRNNQTITMVIERDTHAEKFKVLKPKELGVFKHFVNEKGEHQNILLANIFSFLTAKDIALSVELVCRRFRIATIAHHDIAWEPSVRQLYGRHDAASSPATLALLSKATSVSGSSSSASSEDTMDISDEKESKVVLHFKGMGIDCRKLYKQTIVIEKVWEHIKMLTPNQQEQLSVFSIEKQKDLLNTQIAPNVRQVKIKRKPKELTAEDEEFLKQHDLKKLKLDVRSRAKKSKEEREADLERYSRFKRLSKRKEEMEHGTWQVVPEHLLTLSYEELMKHSFSFHDSSRNVFGFYNDRGQYFIMKNQEELLYVGELEVVGDKFKIAHILCNASNHSQQQMSDKQIAQEFFHYMSQCTTSHIEEKKLIHLAVNPKGVQGLFADAILDVLITLRKFEQGQTAACERPRIEVKEPEKSLEKKSQQMGHQKGPLQHSVSTIELTDEEKNDPEFDRFTFNATVMAFKEDEGIDASMEGLVETYVAAFIQALKHDSVGTLGLPLCEQLFFRKLKKEEEFKNKYGLALARAVTKYLQETEKTRAGSSAAAAEEEELSVEESLRASSKKKKKVFRKMVLVVENEEDRQCVISNIASFYESH</sequence>
<feature type="region of interest" description="Disordered" evidence="1">
    <location>
        <begin position="475"/>
        <end position="495"/>
    </location>
</feature>
<dbReference type="InterPro" id="IPR036047">
    <property type="entry name" value="F-box-like_dom_sf"/>
</dbReference>
<organism evidence="2 3">
    <name type="scientific">Naegleria fowleri</name>
    <name type="common">Brain eating amoeba</name>
    <dbReference type="NCBI Taxonomy" id="5763"/>
    <lineage>
        <taxon>Eukaryota</taxon>
        <taxon>Discoba</taxon>
        <taxon>Heterolobosea</taxon>
        <taxon>Tetramitia</taxon>
        <taxon>Eutetramitia</taxon>
        <taxon>Vahlkampfiidae</taxon>
        <taxon>Naegleria</taxon>
    </lineage>
</organism>
<dbReference type="Gene3D" id="3.10.20.90">
    <property type="entry name" value="Phosphatidylinositol 3-kinase Catalytic Subunit, Chain A, domain 1"/>
    <property type="match status" value="1"/>
</dbReference>
<proteinExistence type="predicted"/>
<dbReference type="Proteomes" id="UP000444721">
    <property type="component" value="Unassembled WGS sequence"/>
</dbReference>
<evidence type="ECO:0000256" key="1">
    <source>
        <dbReference type="SAM" id="MobiDB-lite"/>
    </source>
</evidence>
<name>A0A6A5BSQ0_NAEFO</name>
<dbReference type="SUPFAM" id="SSF81383">
    <property type="entry name" value="F-box domain"/>
    <property type="match status" value="1"/>
</dbReference>
<dbReference type="AlphaFoldDB" id="A0A6A5BSQ0"/>
<dbReference type="InterPro" id="IPR029071">
    <property type="entry name" value="Ubiquitin-like_domsf"/>
</dbReference>
<dbReference type="VEuPathDB" id="AmoebaDB:FDP41_003064"/>
<dbReference type="SUPFAM" id="SSF54236">
    <property type="entry name" value="Ubiquitin-like"/>
    <property type="match status" value="1"/>
</dbReference>